<evidence type="ECO:0000256" key="4">
    <source>
        <dbReference type="ARBA" id="ARBA00022692"/>
    </source>
</evidence>
<evidence type="ECO:0000256" key="6">
    <source>
        <dbReference type="ARBA" id="ARBA00023136"/>
    </source>
</evidence>
<keyword evidence="4 7" id="KW-0812">Transmembrane</keyword>
<reference evidence="10 11" key="1">
    <citation type="submission" date="2019-03" db="EMBL/GenBank/DDBJ databases">
        <title>Draft genome sequences of novel Actinobacteria.</title>
        <authorList>
            <person name="Sahin N."/>
            <person name="Ay H."/>
            <person name="Saygin H."/>
        </authorList>
    </citation>
    <scope>NUCLEOTIDE SEQUENCE [LARGE SCALE GENOMIC DNA]</scope>
    <source>
        <strain evidence="10 11">5K138</strain>
    </source>
</reference>
<dbReference type="PANTHER" id="PTHR43005">
    <property type="entry name" value="BLR7065 PROTEIN"/>
    <property type="match status" value="1"/>
</dbReference>
<dbReference type="SUPFAM" id="SSF161098">
    <property type="entry name" value="MetI-like"/>
    <property type="match status" value="1"/>
</dbReference>
<name>A0A4R5CPA9_9ACTN</name>
<feature type="compositionally biased region" description="Basic residues" evidence="8">
    <location>
        <begin position="28"/>
        <end position="43"/>
    </location>
</feature>
<dbReference type="AlphaFoldDB" id="A0A4R5CPA9"/>
<comment type="similarity">
    <text evidence="7">Belongs to the binding-protein-dependent transport system permease family.</text>
</comment>
<accession>A0A4R5CPA9</accession>
<gene>
    <name evidence="10" type="ORF">E1269_23540</name>
</gene>
<proteinExistence type="inferred from homology"/>
<feature type="transmembrane region" description="Helical" evidence="7">
    <location>
        <begin position="99"/>
        <end position="121"/>
    </location>
</feature>
<dbReference type="EMBL" id="SMKZ01000043">
    <property type="protein sequence ID" value="TDE01140.1"/>
    <property type="molecule type" value="Genomic_DNA"/>
</dbReference>
<evidence type="ECO:0000256" key="5">
    <source>
        <dbReference type="ARBA" id="ARBA00022989"/>
    </source>
</evidence>
<organism evidence="10 11">
    <name type="scientific">Jiangella asiatica</name>
    <dbReference type="NCBI Taxonomy" id="2530372"/>
    <lineage>
        <taxon>Bacteria</taxon>
        <taxon>Bacillati</taxon>
        <taxon>Actinomycetota</taxon>
        <taxon>Actinomycetes</taxon>
        <taxon>Jiangellales</taxon>
        <taxon>Jiangellaceae</taxon>
        <taxon>Jiangella</taxon>
    </lineage>
</organism>
<dbReference type="InterPro" id="IPR000515">
    <property type="entry name" value="MetI-like"/>
</dbReference>
<feature type="compositionally biased region" description="Basic residues" evidence="8">
    <location>
        <begin position="1"/>
        <end position="12"/>
    </location>
</feature>
<evidence type="ECO:0000256" key="7">
    <source>
        <dbReference type="RuleBase" id="RU363032"/>
    </source>
</evidence>
<keyword evidence="11" id="KW-1185">Reference proteome</keyword>
<evidence type="ECO:0000256" key="1">
    <source>
        <dbReference type="ARBA" id="ARBA00004651"/>
    </source>
</evidence>
<evidence type="ECO:0000313" key="11">
    <source>
        <dbReference type="Proteomes" id="UP000294739"/>
    </source>
</evidence>
<dbReference type="Gene3D" id="1.10.3720.10">
    <property type="entry name" value="MetI-like"/>
    <property type="match status" value="1"/>
</dbReference>
<dbReference type="CDD" id="cd06261">
    <property type="entry name" value="TM_PBP2"/>
    <property type="match status" value="1"/>
</dbReference>
<evidence type="ECO:0000256" key="8">
    <source>
        <dbReference type="SAM" id="MobiDB-lite"/>
    </source>
</evidence>
<dbReference type="Proteomes" id="UP000294739">
    <property type="component" value="Unassembled WGS sequence"/>
</dbReference>
<feature type="region of interest" description="Disordered" evidence="8">
    <location>
        <begin position="1"/>
        <end position="89"/>
    </location>
</feature>
<feature type="transmembrane region" description="Helical" evidence="7">
    <location>
        <begin position="350"/>
        <end position="372"/>
    </location>
</feature>
<evidence type="ECO:0000259" key="9">
    <source>
        <dbReference type="PROSITE" id="PS50928"/>
    </source>
</evidence>
<feature type="transmembrane region" description="Helical" evidence="7">
    <location>
        <begin position="302"/>
        <end position="324"/>
    </location>
</feature>
<comment type="caution">
    <text evidence="10">The sequence shown here is derived from an EMBL/GenBank/DDBJ whole genome shotgun (WGS) entry which is preliminary data.</text>
</comment>
<keyword evidence="6 7" id="KW-0472">Membrane</keyword>
<evidence type="ECO:0000256" key="2">
    <source>
        <dbReference type="ARBA" id="ARBA00022448"/>
    </source>
</evidence>
<dbReference type="PROSITE" id="PS50928">
    <property type="entry name" value="ABC_TM1"/>
    <property type="match status" value="1"/>
</dbReference>
<dbReference type="InParanoid" id="A0A4R5CPA9"/>
<evidence type="ECO:0000313" key="10">
    <source>
        <dbReference type="EMBL" id="TDE01140.1"/>
    </source>
</evidence>
<dbReference type="OrthoDB" id="34224at2"/>
<sequence length="381" mass="42796">MPGRSRRHRCGTRSRTLWARSSSARTSVRSRPRRRSRTPRRGSTRSSRNPDTDKERGLRRMTRTRTGAGTKPGGTATGPAPDLGRPAGNRRPWWRGRNALGYAFIVGPVAFMVVVLLIPIANNAWISLHEWSLVGDEAPRFIGLDNYVEILQTPRWRNTLLRTGLYVVLTVSAQVLLGFLIALLLHRHFPNAKVARMLLLMPMMISEVVVGNIWRLLLNFNGGLFNWFLGLVGIDPVFWLGPGRAFWSVVAVDIWQNTPFVTLVLFAAMQTLPSELLEAASIDGARRWQQVRSVIMPMIQPAFLLVLMFQTMFAIRSFSTIWLLTEGGPGNETSLLAIDVFRAALQSYDVGLGAALSWCLLLLSLGITILYIRWLKRDPLV</sequence>
<feature type="domain" description="ABC transmembrane type-1" evidence="9">
    <location>
        <begin position="160"/>
        <end position="371"/>
    </location>
</feature>
<evidence type="ECO:0000256" key="3">
    <source>
        <dbReference type="ARBA" id="ARBA00022475"/>
    </source>
</evidence>
<dbReference type="InterPro" id="IPR035906">
    <property type="entry name" value="MetI-like_sf"/>
</dbReference>
<dbReference type="GO" id="GO:0055085">
    <property type="term" value="P:transmembrane transport"/>
    <property type="evidence" value="ECO:0007669"/>
    <property type="project" value="InterPro"/>
</dbReference>
<dbReference type="Pfam" id="PF00528">
    <property type="entry name" value="BPD_transp_1"/>
    <property type="match status" value="1"/>
</dbReference>
<feature type="transmembrane region" description="Helical" evidence="7">
    <location>
        <begin position="164"/>
        <end position="185"/>
    </location>
</feature>
<dbReference type="GO" id="GO:0005886">
    <property type="term" value="C:plasma membrane"/>
    <property type="evidence" value="ECO:0007669"/>
    <property type="project" value="UniProtKB-SubCell"/>
</dbReference>
<feature type="compositionally biased region" description="Basic and acidic residues" evidence="8">
    <location>
        <begin position="48"/>
        <end position="58"/>
    </location>
</feature>
<keyword evidence="5 7" id="KW-1133">Transmembrane helix</keyword>
<feature type="compositionally biased region" description="Low complexity" evidence="8">
    <location>
        <begin position="13"/>
        <end position="27"/>
    </location>
</feature>
<keyword evidence="3" id="KW-1003">Cell membrane</keyword>
<keyword evidence="2 7" id="KW-0813">Transport</keyword>
<protein>
    <submittedName>
        <fullName evidence="10">Sugar ABC transporter permease</fullName>
    </submittedName>
</protein>
<comment type="subcellular location">
    <subcellularLocation>
        <location evidence="1 7">Cell membrane</location>
        <topology evidence="1 7">Multi-pass membrane protein</topology>
    </subcellularLocation>
</comment>
<dbReference type="PANTHER" id="PTHR43005:SF1">
    <property type="entry name" value="SPERMIDINE_PUTRESCINE TRANSPORT SYSTEM PERMEASE PROTEIN"/>
    <property type="match status" value="1"/>
</dbReference>